<protein>
    <recommendedName>
        <fullName evidence="1">Protein kinase domain-containing protein</fullName>
    </recommendedName>
</protein>
<feature type="domain" description="Protein kinase" evidence="1">
    <location>
        <begin position="1"/>
        <end position="168"/>
    </location>
</feature>
<dbReference type="GO" id="GO:0004672">
    <property type="term" value="F:protein kinase activity"/>
    <property type="evidence" value="ECO:0007669"/>
    <property type="project" value="InterPro"/>
</dbReference>
<dbReference type="InterPro" id="IPR001245">
    <property type="entry name" value="Ser-Thr/Tyr_kinase_cat_dom"/>
</dbReference>
<dbReference type="GO" id="GO:0007165">
    <property type="term" value="P:signal transduction"/>
    <property type="evidence" value="ECO:0007669"/>
    <property type="project" value="TreeGrafter"/>
</dbReference>
<dbReference type="InterPro" id="IPR000719">
    <property type="entry name" value="Prot_kinase_dom"/>
</dbReference>
<dbReference type="Gene3D" id="1.10.510.10">
    <property type="entry name" value="Transferase(Phosphotransferase) domain 1"/>
    <property type="match status" value="1"/>
</dbReference>
<reference evidence="2" key="1">
    <citation type="submission" date="2013-07" db="EMBL/GenBank/DDBJ databases">
        <title>The genome of an arbuscular mycorrhizal fungus provides insights into the evolution of the oldest plant symbiosis.</title>
        <authorList>
            <consortium name="DOE Joint Genome Institute"/>
            <person name="Tisserant E."/>
            <person name="Malbreil M."/>
            <person name="Kuo A."/>
            <person name="Kohler A."/>
            <person name="Symeonidi A."/>
            <person name="Balestrini R."/>
            <person name="Charron P."/>
            <person name="Duensing N."/>
            <person name="Frei-dit-Frey N."/>
            <person name="Gianinazzi-Pearson V."/>
            <person name="Gilbert B."/>
            <person name="Handa Y."/>
            <person name="Hijri M."/>
            <person name="Kaul R."/>
            <person name="Kawaguchi M."/>
            <person name="Krajinski F."/>
            <person name="Lammers P."/>
            <person name="Lapierre D."/>
            <person name="Masclaux F.G."/>
            <person name="Murat C."/>
            <person name="Morin E."/>
            <person name="Ndikumana S."/>
            <person name="Pagni M."/>
            <person name="Petitpierre D."/>
            <person name="Requena N."/>
            <person name="Rosikiewicz P."/>
            <person name="Riley R."/>
            <person name="Saito K."/>
            <person name="San Clemente H."/>
            <person name="Shapiro H."/>
            <person name="van Tuinen D."/>
            <person name="Becard G."/>
            <person name="Bonfante P."/>
            <person name="Paszkowski U."/>
            <person name="Shachar-Hill Y."/>
            <person name="Young J.P."/>
            <person name="Sanders I.R."/>
            <person name="Henrissat B."/>
            <person name="Rensing S.A."/>
            <person name="Grigoriev I.V."/>
            <person name="Corradi N."/>
            <person name="Roux C."/>
            <person name="Martin F."/>
        </authorList>
    </citation>
    <scope>NUCLEOTIDE SEQUENCE</scope>
    <source>
        <strain evidence="2">DAOM 197198</strain>
    </source>
</reference>
<dbReference type="AlphaFoldDB" id="U9USZ0"/>
<accession>U9USZ0</accession>
<name>U9USZ0_RHIID</name>
<evidence type="ECO:0000313" key="2">
    <source>
        <dbReference type="EMBL" id="ESA23499.1"/>
    </source>
</evidence>
<dbReference type="GO" id="GO:0005524">
    <property type="term" value="F:ATP binding"/>
    <property type="evidence" value="ECO:0007669"/>
    <property type="project" value="InterPro"/>
</dbReference>
<proteinExistence type="predicted"/>
<dbReference type="Pfam" id="PF07714">
    <property type="entry name" value="PK_Tyr_Ser-Thr"/>
    <property type="match status" value="1"/>
</dbReference>
<evidence type="ECO:0000259" key="1">
    <source>
        <dbReference type="PROSITE" id="PS50011"/>
    </source>
</evidence>
<dbReference type="HOGENOM" id="CLU_000288_7_0_1"/>
<dbReference type="InterPro" id="IPR050167">
    <property type="entry name" value="Ser_Thr_protein_kinase"/>
</dbReference>
<dbReference type="InterPro" id="IPR011009">
    <property type="entry name" value="Kinase-like_dom_sf"/>
</dbReference>
<dbReference type="PRINTS" id="PR00109">
    <property type="entry name" value="TYRKINASE"/>
</dbReference>
<dbReference type="EMBL" id="KI274726">
    <property type="protein sequence ID" value="ESA23499.1"/>
    <property type="molecule type" value="Genomic_DNA"/>
</dbReference>
<dbReference type="VEuPathDB" id="FungiDB:RhiirFUN_024533"/>
<dbReference type="PANTHER" id="PTHR23257:SF974">
    <property type="entry name" value="RECEPTOR-INTERACTING SERINE_THREONINE-PROTEIN KINASE 3"/>
    <property type="match status" value="1"/>
</dbReference>
<dbReference type="PANTHER" id="PTHR23257">
    <property type="entry name" value="SERINE-THREONINE PROTEIN KINASE"/>
    <property type="match status" value="1"/>
</dbReference>
<dbReference type="SUPFAM" id="SSF56112">
    <property type="entry name" value="Protein kinase-like (PK-like)"/>
    <property type="match status" value="1"/>
</dbReference>
<dbReference type="eggNOG" id="KOG4721">
    <property type="taxonomic scope" value="Eukaryota"/>
</dbReference>
<gene>
    <name evidence="2" type="ORF">GLOINDRAFT_15382</name>
</gene>
<organism evidence="2">
    <name type="scientific">Rhizophagus irregularis (strain DAOM 181602 / DAOM 197198 / MUCL 43194)</name>
    <name type="common">Arbuscular mycorrhizal fungus</name>
    <name type="synonym">Glomus intraradices</name>
    <dbReference type="NCBI Taxonomy" id="747089"/>
    <lineage>
        <taxon>Eukaryota</taxon>
        <taxon>Fungi</taxon>
        <taxon>Fungi incertae sedis</taxon>
        <taxon>Mucoromycota</taxon>
        <taxon>Glomeromycotina</taxon>
        <taxon>Glomeromycetes</taxon>
        <taxon>Glomerales</taxon>
        <taxon>Glomeraceae</taxon>
        <taxon>Rhizophagus</taxon>
    </lineage>
</organism>
<dbReference type="GO" id="GO:0005737">
    <property type="term" value="C:cytoplasm"/>
    <property type="evidence" value="ECO:0007669"/>
    <property type="project" value="TreeGrafter"/>
</dbReference>
<dbReference type="PROSITE" id="PS50011">
    <property type="entry name" value="PROTEIN_KINASE_DOM"/>
    <property type="match status" value="1"/>
</dbReference>
<sequence length="209" mass="23799">MEIFKNLTWNDKKKLAFQIADGLNCLHNENILHRDLHSKNIVIHENNAKITDFGISKNQNNQTSTAYIGNFGVVAYMEPKRLINPKFPYTKSSDIYSFGVLMWEISSGCTPFKDCYGNGLGISIYNGAREDTIPGTPEEYEILYKNCWNKEPEERPTINKILDEFKTMGLGNIVTSNLVKDLDNLTLESQTSDQLNPDFCSKLILYLLS</sequence>